<feature type="domain" description="Protein kinase" evidence="12">
    <location>
        <begin position="171"/>
        <end position="414"/>
    </location>
</feature>
<evidence type="ECO:0000256" key="9">
    <source>
        <dbReference type="ARBA" id="ARBA00051693"/>
    </source>
</evidence>
<name>A0A7J7JFE4_BUGNE</name>
<keyword evidence="3" id="KW-0418">Kinase</keyword>
<evidence type="ECO:0000256" key="4">
    <source>
        <dbReference type="ARBA" id="ARBA00022840"/>
    </source>
</evidence>
<evidence type="ECO:0000259" key="12">
    <source>
        <dbReference type="PROSITE" id="PS50011"/>
    </source>
</evidence>
<sequence>MLNVTNPSVQLTYDNIIGAIQHYLPHTLIHAFKYIDDEGDFITVRTDRETADMIKAYVTANFDRASNSFSHSLIIYPSNDSIQDGSSSLRNRPDLHVEVPVSPSISARHLQGIQQALSSGSLHSASPMNINLGSDTSHGTGSPDSLKLASIMNGPLSADANPLSLDQLTYDPSTDRLGAGNGGNVFRVVHNSTNTTLALKIIGLDATSPEEQRQIISELSILHSFSGAFFHDNEIYIATELMDGGSLDRYKPIPEPELGRIAVMVVHGLQYLWSIGIMHRDVKPSNMLINTTGIVKLCDFGVSRQLINSTALTYCGTHAYMSPERLNESKGYKIQSDLWSLGVSLYEMAIGEHPFPSECLLSPVPLFNSIVQGKVNSLPRAKFSVSMCMFVNQCLSREPEKRPHPRTLIEHPFIAAYNDGNTGVVAEYVKMRIQSGMG</sequence>
<comment type="caution">
    <text evidence="13">The sequence shown here is derived from an EMBL/GenBank/DDBJ whole genome shotgun (WGS) entry which is preliminary data.</text>
</comment>
<evidence type="ECO:0000256" key="8">
    <source>
        <dbReference type="ARBA" id="ARBA00049299"/>
    </source>
</evidence>
<dbReference type="GO" id="GO:0004708">
    <property type="term" value="F:MAP kinase kinase activity"/>
    <property type="evidence" value="ECO:0007669"/>
    <property type="project" value="UniProtKB-EC"/>
</dbReference>
<keyword evidence="14" id="KW-1185">Reference proteome</keyword>
<evidence type="ECO:0000256" key="11">
    <source>
        <dbReference type="RuleBase" id="RU000304"/>
    </source>
</evidence>
<dbReference type="AlphaFoldDB" id="A0A7J7JFE4"/>
<evidence type="ECO:0000256" key="1">
    <source>
        <dbReference type="ARBA" id="ARBA00022679"/>
    </source>
</evidence>
<dbReference type="SMART" id="SM00220">
    <property type="entry name" value="S_TKc"/>
    <property type="match status" value="1"/>
</dbReference>
<keyword evidence="11" id="KW-0723">Serine/threonine-protein kinase</keyword>
<dbReference type="EMBL" id="VXIV02002587">
    <property type="protein sequence ID" value="KAF6024336.1"/>
    <property type="molecule type" value="Genomic_DNA"/>
</dbReference>
<keyword evidence="2 10" id="KW-0547">Nucleotide-binding</keyword>
<dbReference type="OrthoDB" id="10252354at2759"/>
<evidence type="ECO:0000256" key="7">
    <source>
        <dbReference type="ARBA" id="ARBA00049014"/>
    </source>
</evidence>
<dbReference type="Gene3D" id="3.30.200.20">
    <property type="entry name" value="Phosphorylase Kinase, domain 1"/>
    <property type="match status" value="1"/>
</dbReference>
<gene>
    <name evidence="13" type="ORF">EB796_017337</name>
</gene>
<protein>
    <recommendedName>
        <fullName evidence="6">mitogen-activated protein kinase kinase</fullName>
        <ecNumber evidence="6">2.7.12.2</ecNumber>
    </recommendedName>
</protein>
<dbReference type="PROSITE" id="PS00107">
    <property type="entry name" value="PROTEIN_KINASE_ATP"/>
    <property type="match status" value="1"/>
</dbReference>
<dbReference type="PROSITE" id="PS50011">
    <property type="entry name" value="PROTEIN_KINASE_DOM"/>
    <property type="match status" value="1"/>
</dbReference>
<dbReference type="InterPro" id="IPR000719">
    <property type="entry name" value="Prot_kinase_dom"/>
</dbReference>
<keyword evidence="1" id="KW-0808">Transferase</keyword>
<accession>A0A7J7JFE4</accession>
<dbReference type="InterPro" id="IPR017441">
    <property type="entry name" value="Protein_kinase_ATP_BS"/>
</dbReference>
<dbReference type="Gene3D" id="3.10.20.90">
    <property type="entry name" value="Phosphatidylinositol 3-kinase Catalytic Subunit, Chain A, domain 1"/>
    <property type="match status" value="1"/>
</dbReference>
<dbReference type="Proteomes" id="UP000593567">
    <property type="component" value="Unassembled WGS sequence"/>
</dbReference>
<comment type="similarity">
    <text evidence="5">Belongs to the protein kinase superfamily. STE Ser/Thr protein kinase family. MAP kinase kinase subfamily.</text>
</comment>
<evidence type="ECO:0000256" key="10">
    <source>
        <dbReference type="PROSITE-ProRule" id="PRU10141"/>
    </source>
</evidence>
<dbReference type="PROSITE" id="PS00108">
    <property type="entry name" value="PROTEIN_KINASE_ST"/>
    <property type="match status" value="1"/>
</dbReference>
<dbReference type="Gene3D" id="1.10.510.10">
    <property type="entry name" value="Transferase(Phosphotransferase) domain 1"/>
    <property type="match status" value="1"/>
</dbReference>
<dbReference type="InterPro" id="IPR008271">
    <property type="entry name" value="Ser/Thr_kinase_AS"/>
</dbReference>
<dbReference type="EC" id="2.7.12.2" evidence="6"/>
<evidence type="ECO:0000313" key="13">
    <source>
        <dbReference type="EMBL" id="KAF6024336.1"/>
    </source>
</evidence>
<proteinExistence type="inferred from homology"/>
<keyword evidence="4 10" id="KW-0067">ATP-binding</keyword>
<evidence type="ECO:0000256" key="3">
    <source>
        <dbReference type="ARBA" id="ARBA00022777"/>
    </source>
</evidence>
<dbReference type="GO" id="GO:0004674">
    <property type="term" value="F:protein serine/threonine kinase activity"/>
    <property type="evidence" value="ECO:0007669"/>
    <property type="project" value="UniProtKB-KW"/>
</dbReference>
<organism evidence="13 14">
    <name type="scientific">Bugula neritina</name>
    <name type="common">Brown bryozoan</name>
    <name type="synonym">Sertularia neritina</name>
    <dbReference type="NCBI Taxonomy" id="10212"/>
    <lineage>
        <taxon>Eukaryota</taxon>
        <taxon>Metazoa</taxon>
        <taxon>Spiralia</taxon>
        <taxon>Lophotrochozoa</taxon>
        <taxon>Bryozoa</taxon>
        <taxon>Gymnolaemata</taxon>
        <taxon>Cheilostomatida</taxon>
        <taxon>Flustrina</taxon>
        <taxon>Buguloidea</taxon>
        <taxon>Bugulidae</taxon>
        <taxon>Bugula</taxon>
    </lineage>
</organism>
<feature type="binding site" evidence="10">
    <location>
        <position position="200"/>
    </location>
    <ligand>
        <name>ATP</name>
        <dbReference type="ChEBI" id="CHEBI:30616"/>
    </ligand>
</feature>
<dbReference type="PANTHER" id="PTHR48013">
    <property type="entry name" value="DUAL SPECIFICITY MITOGEN-ACTIVATED PROTEIN KINASE KINASE 5-RELATED"/>
    <property type="match status" value="1"/>
</dbReference>
<reference evidence="13" key="1">
    <citation type="submission" date="2020-06" db="EMBL/GenBank/DDBJ databases">
        <title>Draft genome of Bugula neritina, a colonial animal packing powerful symbionts and potential medicines.</title>
        <authorList>
            <person name="Rayko M."/>
        </authorList>
    </citation>
    <scope>NUCLEOTIDE SEQUENCE [LARGE SCALE GENOMIC DNA]</scope>
    <source>
        <strain evidence="13">Kwan_BN1</strain>
    </source>
</reference>
<dbReference type="PANTHER" id="PTHR48013:SF9">
    <property type="entry name" value="DUAL SPECIFICITY MITOGEN-ACTIVATED PROTEIN KINASE KINASE 5"/>
    <property type="match status" value="1"/>
</dbReference>
<evidence type="ECO:0000256" key="2">
    <source>
        <dbReference type="ARBA" id="ARBA00022741"/>
    </source>
</evidence>
<comment type="catalytic activity">
    <reaction evidence="8">
        <text>L-threonyl-[protein] + ATP = O-phospho-L-threonyl-[protein] + ADP + H(+)</text>
        <dbReference type="Rhea" id="RHEA:46608"/>
        <dbReference type="Rhea" id="RHEA-COMP:11060"/>
        <dbReference type="Rhea" id="RHEA-COMP:11605"/>
        <dbReference type="ChEBI" id="CHEBI:15378"/>
        <dbReference type="ChEBI" id="CHEBI:30013"/>
        <dbReference type="ChEBI" id="CHEBI:30616"/>
        <dbReference type="ChEBI" id="CHEBI:61977"/>
        <dbReference type="ChEBI" id="CHEBI:456216"/>
        <dbReference type="EC" id="2.7.12.2"/>
    </reaction>
</comment>
<dbReference type="InterPro" id="IPR011009">
    <property type="entry name" value="Kinase-like_dom_sf"/>
</dbReference>
<evidence type="ECO:0000256" key="5">
    <source>
        <dbReference type="ARBA" id="ARBA00038035"/>
    </source>
</evidence>
<dbReference type="SUPFAM" id="SSF56112">
    <property type="entry name" value="Protein kinase-like (PK-like)"/>
    <property type="match status" value="1"/>
</dbReference>
<dbReference type="SUPFAM" id="SSF54277">
    <property type="entry name" value="CAD &amp; PB1 domains"/>
    <property type="match status" value="1"/>
</dbReference>
<dbReference type="GO" id="GO:0005524">
    <property type="term" value="F:ATP binding"/>
    <property type="evidence" value="ECO:0007669"/>
    <property type="project" value="UniProtKB-UniRule"/>
</dbReference>
<dbReference type="Pfam" id="PF00069">
    <property type="entry name" value="Pkinase"/>
    <property type="match status" value="1"/>
</dbReference>
<evidence type="ECO:0000256" key="6">
    <source>
        <dbReference type="ARBA" id="ARBA00038999"/>
    </source>
</evidence>
<evidence type="ECO:0000313" key="14">
    <source>
        <dbReference type="Proteomes" id="UP000593567"/>
    </source>
</evidence>
<comment type="catalytic activity">
    <reaction evidence="7">
        <text>L-seryl-[protein] + ATP = O-phospho-L-seryl-[protein] + ADP + H(+)</text>
        <dbReference type="Rhea" id="RHEA:17989"/>
        <dbReference type="Rhea" id="RHEA-COMP:9863"/>
        <dbReference type="Rhea" id="RHEA-COMP:11604"/>
        <dbReference type="ChEBI" id="CHEBI:15378"/>
        <dbReference type="ChEBI" id="CHEBI:29999"/>
        <dbReference type="ChEBI" id="CHEBI:30616"/>
        <dbReference type="ChEBI" id="CHEBI:83421"/>
        <dbReference type="ChEBI" id="CHEBI:456216"/>
        <dbReference type="EC" id="2.7.12.2"/>
    </reaction>
</comment>
<comment type="catalytic activity">
    <reaction evidence="9">
        <text>L-tyrosyl-[protein] + ATP = O-phospho-L-tyrosyl-[protein] + ADP + H(+)</text>
        <dbReference type="Rhea" id="RHEA:10596"/>
        <dbReference type="Rhea" id="RHEA-COMP:10136"/>
        <dbReference type="Rhea" id="RHEA-COMP:20101"/>
        <dbReference type="ChEBI" id="CHEBI:15378"/>
        <dbReference type="ChEBI" id="CHEBI:30616"/>
        <dbReference type="ChEBI" id="CHEBI:46858"/>
        <dbReference type="ChEBI" id="CHEBI:61978"/>
        <dbReference type="ChEBI" id="CHEBI:456216"/>
        <dbReference type="EC" id="2.7.12.2"/>
    </reaction>
</comment>